<evidence type="ECO:0000256" key="1">
    <source>
        <dbReference type="SAM" id="MobiDB-lite"/>
    </source>
</evidence>
<feature type="transmembrane region" description="Helical" evidence="2">
    <location>
        <begin position="24"/>
        <end position="45"/>
    </location>
</feature>
<reference evidence="4 5" key="1">
    <citation type="submission" date="2021-05" db="EMBL/GenBank/DDBJ databases">
        <title>Bacteria Genome sequencing.</title>
        <authorList>
            <person name="Takabe Y."/>
            <person name="Nakajima Y."/>
            <person name="Suzuki S."/>
            <person name="Shiozaki T."/>
        </authorList>
    </citation>
    <scope>NUCLEOTIDE SEQUENCE [LARGE SCALE GENOMIC DNA]</scope>
    <source>
        <strain evidence="4 5">AI_62</strain>
    </source>
</reference>
<sequence length="654" mass="71546">MFRLPKSLTAAHALTTRFYRREDGALAVFGLLILVMMMIAAGVALDMMRSEVDRAHVQSTIDRAVLAAASLDQAADPTEVVQNYLRVNGIDEDSVTITTSVTSQSRRISAQANSDVNTIFMGMLGYDELVVPLSSTAAEDKGDVEVAMVLDISGSMSGSKHTNLQSAAIAFANNIFTTAANENSRAVISVIPYQDSVNLGDEVGTWFPMTMEHTYSRCVIFDTAEAYLTTGIAAGTVLTRVNHFDRHEYSHNYDGTIRRSVCPTDNSRAILPWATNIGTVRDHINALVARAGTAVNLGVKWGAAMLDPSLRPHATQMIADGKLSTTYQNIPADLDDPATTKILIVMSDGKNEEMRDIYPDRKNGPSGVFVYRPDLEVPVLTPVDGTTNSTQGDGHTHGKGHGPGHTHGNGHGPNHTHGNSQQTTGQQTTGIDDIDGASNWSPNWYQNRGRGQDWALNGETYNGYPWWTDADRRNWVDFDGEGEHPDTGQNVEVQYSIWSEQNQMFWVKNPATSTNQATGGEWRSQPAGGTDAIELTFAEFYAAVPVTFGNFWKAGNGDPKIDDATRDFYIRYEGETLASLPRLDRYLQDICRTARESGMLVFTIAFQAPSGAQNDMRQCAGADNPTRFNNVESLDIASAFNDILIAINRLKLTQ</sequence>
<dbReference type="EMBL" id="BPFH01000001">
    <property type="protein sequence ID" value="GIT93919.1"/>
    <property type="molecule type" value="Genomic_DNA"/>
</dbReference>
<organism evidence="4 5">
    <name type="scientific">Jannaschia pagri</name>
    <dbReference type="NCBI Taxonomy" id="2829797"/>
    <lineage>
        <taxon>Bacteria</taxon>
        <taxon>Pseudomonadati</taxon>
        <taxon>Pseudomonadota</taxon>
        <taxon>Alphaproteobacteria</taxon>
        <taxon>Rhodobacterales</taxon>
        <taxon>Roseobacteraceae</taxon>
        <taxon>Jannaschia</taxon>
    </lineage>
</organism>
<evidence type="ECO:0000313" key="4">
    <source>
        <dbReference type="EMBL" id="GIT93919.1"/>
    </source>
</evidence>
<comment type="caution">
    <text evidence="4">The sequence shown here is derived from an EMBL/GenBank/DDBJ whole genome shotgun (WGS) entry which is preliminary data.</text>
</comment>
<feature type="compositionally biased region" description="Polar residues" evidence="1">
    <location>
        <begin position="384"/>
        <end position="393"/>
    </location>
</feature>
<evidence type="ECO:0000259" key="3">
    <source>
        <dbReference type="Pfam" id="PF13400"/>
    </source>
</evidence>
<dbReference type="Gene3D" id="3.40.50.410">
    <property type="entry name" value="von Willebrand factor, type A domain"/>
    <property type="match status" value="1"/>
</dbReference>
<dbReference type="SUPFAM" id="SSF53300">
    <property type="entry name" value="vWA-like"/>
    <property type="match status" value="1"/>
</dbReference>
<accession>A0ABQ4NHL3</accession>
<evidence type="ECO:0000256" key="2">
    <source>
        <dbReference type="SAM" id="Phobius"/>
    </source>
</evidence>
<keyword evidence="2" id="KW-0472">Membrane</keyword>
<keyword evidence="2" id="KW-0812">Transmembrane</keyword>
<feature type="region of interest" description="Disordered" evidence="1">
    <location>
        <begin position="381"/>
        <end position="445"/>
    </location>
</feature>
<name>A0ABQ4NHL3_9RHOB</name>
<dbReference type="Pfam" id="PF13400">
    <property type="entry name" value="Tad"/>
    <property type="match status" value="1"/>
</dbReference>
<dbReference type="InterPro" id="IPR036465">
    <property type="entry name" value="vWFA_dom_sf"/>
</dbReference>
<dbReference type="InterPro" id="IPR028087">
    <property type="entry name" value="Tad_N"/>
</dbReference>
<feature type="domain" description="Putative Flp pilus-assembly TadG-like N-terminal" evidence="3">
    <location>
        <begin position="24"/>
        <end position="70"/>
    </location>
</feature>
<proteinExistence type="predicted"/>
<keyword evidence="5" id="KW-1185">Reference proteome</keyword>
<protein>
    <recommendedName>
        <fullName evidence="3">Putative Flp pilus-assembly TadG-like N-terminal domain-containing protein</fullName>
    </recommendedName>
</protein>
<dbReference type="Proteomes" id="UP000786693">
    <property type="component" value="Unassembled WGS sequence"/>
</dbReference>
<gene>
    <name evidence="4" type="ORF">JANAI62_05420</name>
</gene>
<evidence type="ECO:0000313" key="5">
    <source>
        <dbReference type="Proteomes" id="UP000786693"/>
    </source>
</evidence>
<dbReference type="RefSeq" id="WP_220747422.1">
    <property type="nucleotide sequence ID" value="NZ_BPFH01000001.1"/>
</dbReference>
<keyword evidence="2" id="KW-1133">Transmembrane helix</keyword>
<feature type="compositionally biased region" description="Low complexity" evidence="1">
    <location>
        <begin position="412"/>
        <end position="431"/>
    </location>
</feature>